<dbReference type="GO" id="GO:0016491">
    <property type="term" value="F:oxidoreductase activity"/>
    <property type="evidence" value="ECO:0007669"/>
    <property type="project" value="InterPro"/>
</dbReference>
<dbReference type="PROSITE" id="PS51257">
    <property type="entry name" value="PROKAR_LIPOPROTEIN"/>
    <property type="match status" value="1"/>
</dbReference>
<accession>A0A926DTE1</accession>
<dbReference type="PANTHER" id="PTHR42956">
    <property type="entry name" value="NITROGENASE IRON-MOLYBDENUM COFACTOR BIOSYNTHESIS PROTEIN NIFE"/>
    <property type="match status" value="1"/>
</dbReference>
<reference evidence="2" key="1">
    <citation type="submission" date="2020-08" db="EMBL/GenBank/DDBJ databases">
        <title>Genome public.</title>
        <authorList>
            <person name="Liu C."/>
            <person name="Sun Q."/>
        </authorList>
    </citation>
    <scope>NUCLEOTIDE SEQUENCE</scope>
    <source>
        <strain evidence="2">NSJ-32</strain>
    </source>
</reference>
<gene>
    <name evidence="2" type="ORF">H8730_08660</name>
</gene>
<dbReference type="Gene3D" id="3.40.50.1980">
    <property type="entry name" value="Nitrogenase molybdenum iron protein domain"/>
    <property type="match status" value="3"/>
</dbReference>
<evidence type="ECO:0000313" key="2">
    <source>
        <dbReference type="EMBL" id="MBC8543613.1"/>
    </source>
</evidence>
<sequence>MRTPRGCKLFGAQQALGGIRDGIILFHSVIGCNFGSMSFHVPADMRDIRQTCTVINDSDIIFSGEDSLRKAIHNALDLFHPSVLFVVSGCVSEIIGDDIATVVSEFSGSVPVIYVEAAGFRGDSKSGYEAACWALLPYLQGNPVEGGNAVNLLGLGGDDYRIQEDVAAFQRLLGEQVALHTVLSHCSWEEMRTAPQANLNLVLNEQALPLAKAMQERFGIPYEPISYPYGVTGVKEVYSALGRHLEVEYQTECQEIERSAAEGASKVYPYLQALYGMPAAVIGSGGRADGMRRFLEQELGMEVVCFCRREELRDLEDFFMLARQSEAALLFGSSFELELAEELGIPLIRYDYPVFDEISLTGNPFVGAVGILSLLESILNSVMQTPSLKGALYQ</sequence>
<dbReference type="SUPFAM" id="SSF53807">
    <property type="entry name" value="Helical backbone' metal receptor"/>
    <property type="match status" value="1"/>
</dbReference>
<dbReference type="CDD" id="cd00316">
    <property type="entry name" value="Oxidoreductase_nitrogenase"/>
    <property type="match status" value="1"/>
</dbReference>
<proteinExistence type="predicted"/>
<evidence type="ECO:0000259" key="1">
    <source>
        <dbReference type="Pfam" id="PF00148"/>
    </source>
</evidence>
<dbReference type="InterPro" id="IPR049939">
    <property type="entry name" value="NifE-like"/>
</dbReference>
<keyword evidence="3" id="KW-1185">Reference proteome</keyword>
<protein>
    <submittedName>
        <fullName evidence="2">Nitrogenase component 1</fullName>
    </submittedName>
</protein>
<dbReference type="Pfam" id="PF00148">
    <property type="entry name" value="Oxidored_nitro"/>
    <property type="match status" value="1"/>
</dbReference>
<dbReference type="Proteomes" id="UP000657006">
    <property type="component" value="Unassembled WGS sequence"/>
</dbReference>
<organism evidence="2 3">
    <name type="scientific">Bianquea renquensis</name>
    <dbReference type="NCBI Taxonomy" id="2763661"/>
    <lineage>
        <taxon>Bacteria</taxon>
        <taxon>Bacillati</taxon>
        <taxon>Bacillota</taxon>
        <taxon>Clostridia</taxon>
        <taxon>Eubacteriales</taxon>
        <taxon>Bianqueaceae</taxon>
        <taxon>Bianquea</taxon>
    </lineage>
</organism>
<dbReference type="EMBL" id="JACRSQ010000011">
    <property type="protein sequence ID" value="MBC8543613.1"/>
    <property type="molecule type" value="Genomic_DNA"/>
</dbReference>
<comment type="caution">
    <text evidence="2">The sequence shown here is derived from an EMBL/GenBank/DDBJ whole genome shotgun (WGS) entry which is preliminary data.</text>
</comment>
<dbReference type="RefSeq" id="WP_249289716.1">
    <property type="nucleotide sequence ID" value="NZ_JACRSQ010000011.1"/>
</dbReference>
<dbReference type="PANTHER" id="PTHR42956:SF1">
    <property type="entry name" value="NITROGENASE IRON-MOLYBDENUM COFACTOR BIOSYNTHESIS PROTEIN NIFE"/>
    <property type="match status" value="1"/>
</dbReference>
<evidence type="ECO:0000313" key="3">
    <source>
        <dbReference type="Proteomes" id="UP000657006"/>
    </source>
</evidence>
<feature type="domain" description="Nitrogenase/oxidoreductase component 1" evidence="1">
    <location>
        <begin position="7"/>
        <end position="382"/>
    </location>
</feature>
<dbReference type="InterPro" id="IPR000510">
    <property type="entry name" value="Nase/OxRdtase_comp1"/>
</dbReference>
<dbReference type="AlphaFoldDB" id="A0A926DTE1"/>
<name>A0A926DTE1_9FIRM</name>